<dbReference type="NCBIfam" id="TIGR00250">
    <property type="entry name" value="RNAse_H_YqgF"/>
    <property type="match status" value="1"/>
</dbReference>
<accession>A0A944GRP9</accession>
<proteinExistence type="inferred from homology"/>
<evidence type="ECO:0000256" key="4">
    <source>
        <dbReference type="ARBA" id="ARBA00022801"/>
    </source>
</evidence>
<dbReference type="GO" id="GO:0004518">
    <property type="term" value="F:nuclease activity"/>
    <property type="evidence" value="ECO:0007669"/>
    <property type="project" value="UniProtKB-KW"/>
</dbReference>
<keyword evidence="4 5" id="KW-0378">Hydrolase</keyword>
<feature type="domain" description="YqgF/RNase H-like" evidence="6">
    <location>
        <begin position="20"/>
        <end position="120"/>
    </location>
</feature>
<dbReference type="AlphaFoldDB" id="A0A944GRP9"/>
<dbReference type="PANTHER" id="PTHR33317">
    <property type="entry name" value="POLYNUCLEOTIDYL TRANSFERASE, RIBONUCLEASE H-LIKE SUPERFAMILY PROTEIN"/>
    <property type="match status" value="1"/>
</dbReference>
<evidence type="ECO:0000256" key="3">
    <source>
        <dbReference type="ARBA" id="ARBA00022722"/>
    </source>
</evidence>
<gene>
    <name evidence="7" type="ORF">DYI23_06750</name>
</gene>
<name>A0A944GRP9_9HYPH</name>
<dbReference type="Pfam" id="PF03652">
    <property type="entry name" value="RuvX"/>
    <property type="match status" value="1"/>
</dbReference>
<dbReference type="InterPro" id="IPR006641">
    <property type="entry name" value="YqgF/RNaseH-like_dom"/>
</dbReference>
<comment type="similarity">
    <text evidence="5">Belongs to the YqgF HJR family.</text>
</comment>
<dbReference type="GO" id="GO:0000967">
    <property type="term" value="P:rRNA 5'-end processing"/>
    <property type="evidence" value="ECO:0007669"/>
    <property type="project" value="UniProtKB-UniRule"/>
</dbReference>
<dbReference type="GO" id="GO:0005829">
    <property type="term" value="C:cytosol"/>
    <property type="evidence" value="ECO:0007669"/>
    <property type="project" value="TreeGrafter"/>
</dbReference>
<keyword evidence="3 5" id="KW-0540">Nuclease</keyword>
<keyword evidence="2 5" id="KW-0690">Ribosome biogenesis</keyword>
<dbReference type="SMART" id="SM00732">
    <property type="entry name" value="YqgFc"/>
    <property type="match status" value="1"/>
</dbReference>
<dbReference type="PANTHER" id="PTHR33317:SF4">
    <property type="entry name" value="POLYNUCLEOTIDYL TRANSFERASE, RIBONUCLEASE H-LIKE SUPERFAMILY PROTEIN"/>
    <property type="match status" value="1"/>
</dbReference>
<dbReference type="Proteomes" id="UP000705379">
    <property type="component" value="Unassembled WGS sequence"/>
</dbReference>
<keyword evidence="1 5" id="KW-0963">Cytoplasm</keyword>
<evidence type="ECO:0000256" key="2">
    <source>
        <dbReference type="ARBA" id="ARBA00022517"/>
    </source>
</evidence>
<reference evidence="7" key="1">
    <citation type="submission" date="2018-08" db="EMBL/GenBank/DDBJ databases">
        <authorList>
            <person name="Jin W."/>
            <person name="Wang H."/>
            <person name="Yang Y."/>
            <person name="Li M."/>
            <person name="Liu J."/>
        </authorList>
    </citation>
    <scope>NUCLEOTIDE SEQUENCE</scope>
    <source>
        <strain evidence="7">AESS21</strain>
    </source>
</reference>
<dbReference type="SUPFAM" id="SSF53098">
    <property type="entry name" value="Ribonuclease H-like"/>
    <property type="match status" value="1"/>
</dbReference>
<dbReference type="CDD" id="cd16964">
    <property type="entry name" value="YqgF"/>
    <property type="match status" value="1"/>
</dbReference>
<comment type="caution">
    <text evidence="7">The sequence shown here is derived from an EMBL/GenBank/DDBJ whole genome shotgun (WGS) entry which is preliminary data.</text>
</comment>
<dbReference type="EC" id="3.1.-.-" evidence="5"/>
<evidence type="ECO:0000313" key="7">
    <source>
        <dbReference type="EMBL" id="MBS8259913.1"/>
    </source>
</evidence>
<dbReference type="InterPro" id="IPR037027">
    <property type="entry name" value="YqgF/RNaseH-like_dom_sf"/>
</dbReference>
<organism evidence="7 8">
    <name type="scientific">Roseibium polysiphoniae</name>
    <dbReference type="NCBI Taxonomy" id="2571221"/>
    <lineage>
        <taxon>Bacteria</taxon>
        <taxon>Pseudomonadati</taxon>
        <taxon>Pseudomonadota</taxon>
        <taxon>Alphaproteobacteria</taxon>
        <taxon>Hyphomicrobiales</taxon>
        <taxon>Stappiaceae</taxon>
        <taxon>Roseibium</taxon>
    </lineage>
</organism>
<comment type="subcellular location">
    <subcellularLocation>
        <location evidence="5">Cytoplasm</location>
    </subcellularLocation>
</comment>
<dbReference type="RefSeq" id="WP_213215484.1">
    <property type="nucleotide sequence ID" value="NZ_JBDWBU010000177.1"/>
</dbReference>
<dbReference type="InterPro" id="IPR005227">
    <property type="entry name" value="YqgF"/>
</dbReference>
<evidence type="ECO:0000313" key="8">
    <source>
        <dbReference type="Proteomes" id="UP000705379"/>
    </source>
</evidence>
<dbReference type="EMBL" id="QTKU01000001">
    <property type="protein sequence ID" value="MBS8259913.1"/>
    <property type="molecule type" value="Genomic_DNA"/>
</dbReference>
<protein>
    <recommendedName>
        <fullName evidence="5">Putative pre-16S rRNA nuclease</fullName>
        <ecNumber evidence="5">3.1.-.-</ecNumber>
    </recommendedName>
</protein>
<sequence>MANDPSLSLEDFVQATPATKRLIGLDLGTKTIGLALSDVGRGIASPMETIRRKKFTLDAEQLLKICAQQDVGGIVLGLPLNMDGTEGPRVQATRAFARNLAPKTELPITYWDERLSTAAVTRTLLEADSSRARRAEVVDKMAAAYILQGFLDRLGHMQSAATFGDGSADHGLDD</sequence>
<comment type="function">
    <text evidence="5">Could be a nuclease involved in processing of the 5'-end of pre-16S rRNA.</text>
</comment>
<dbReference type="HAMAP" id="MF_00651">
    <property type="entry name" value="Nuclease_YqgF"/>
    <property type="match status" value="1"/>
</dbReference>
<evidence type="ECO:0000256" key="1">
    <source>
        <dbReference type="ARBA" id="ARBA00022490"/>
    </source>
</evidence>
<evidence type="ECO:0000256" key="5">
    <source>
        <dbReference type="HAMAP-Rule" id="MF_00651"/>
    </source>
</evidence>
<dbReference type="GO" id="GO:0016788">
    <property type="term" value="F:hydrolase activity, acting on ester bonds"/>
    <property type="evidence" value="ECO:0007669"/>
    <property type="project" value="UniProtKB-UniRule"/>
</dbReference>
<dbReference type="Gene3D" id="3.30.420.140">
    <property type="entry name" value="YqgF/RNase H-like domain"/>
    <property type="match status" value="1"/>
</dbReference>
<reference evidence="7" key="2">
    <citation type="journal article" date="2021" name="Microorganisms">
        <title>Bacterial Dimethylsulfoniopropionate Biosynthesis in the East China Sea.</title>
        <authorList>
            <person name="Liu J."/>
            <person name="Zhang Y."/>
            <person name="Liu J."/>
            <person name="Zhong H."/>
            <person name="Williams B.T."/>
            <person name="Zheng Y."/>
            <person name="Curson A.R.J."/>
            <person name="Sun C."/>
            <person name="Sun H."/>
            <person name="Song D."/>
            <person name="Wagner Mackenzie B."/>
            <person name="Bermejo Martinez A."/>
            <person name="Todd J.D."/>
            <person name="Zhang X.H."/>
        </authorList>
    </citation>
    <scope>NUCLEOTIDE SEQUENCE</scope>
    <source>
        <strain evidence="7">AESS21</strain>
    </source>
</reference>
<evidence type="ECO:0000259" key="6">
    <source>
        <dbReference type="SMART" id="SM00732"/>
    </source>
</evidence>
<dbReference type="InterPro" id="IPR012337">
    <property type="entry name" value="RNaseH-like_sf"/>
</dbReference>